<feature type="binding site" evidence="6">
    <location>
        <begin position="187"/>
        <end position="189"/>
    </location>
    <ligand>
        <name>substrate</name>
    </ligand>
</feature>
<dbReference type="GO" id="GO:0047334">
    <property type="term" value="F:diphosphate-fructose-6-phosphate 1-phosphotransferase activity"/>
    <property type="evidence" value="ECO:0007669"/>
    <property type="project" value="UniProtKB-EC"/>
</dbReference>
<reference evidence="8 9" key="1">
    <citation type="submission" date="2021-10" db="EMBL/GenBank/DDBJ databases">
        <title>Anaerobic single-cell dispensing facilitates the cultivation of human gut bacteria.</title>
        <authorList>
            <person name="Afrizal A."/>
        </authorList>
    </citation>
    <scope>NUCLEOTIDE SEQUENCE [LARGE SCALE GENOMIC DNA]</scope>
    <source>
        <strain evidence="8 9">CLA-AA-H232</strain>
    </source>
</reference>
<dbReference type="InterPro" id="IPR035966">
    <property type="entry name" value="PKF_sf"/>
</dbReference>
<dbReference type="Gene3D" id="3.40.50.460">
    <property type="entry name" value="Phosphofructokinase domain"/>
    <property type="match status" value="1"/>
</dbReference>
<evidence type="ECO:0000256" key="3">
    <source>
        <dbReference type="ARBA" id="ARBA00022723"/>
    </source>
</evidence>
<proteinExistence type="inferred from homology"/>
<keyword evidence="5 6" id="KW-0460">Magnesium</keyword>
<dbReference type="HAMAP" id="MF_01978">
    <property type="entry name" value="Phosphofructokinase_II_B2"/>
    <property type="match status" value="1"/>
</dbReference>
<dbReference type="RefSeq" id="WP_308455858.1">
    <property type="nucleotide sequence ID" value="NZ_JAJEQM010000003.1"/>
</dbReference>
<dbReference type="InterPro" id="IPR022953">
    <property type="entry name" value="ATP_PFK"/>
</dbReference>
<keyword evidence="6" id="KW-0963">Cytoplasm</keyword>
<feature type="site" description="Important for catalytic activity; stabilizes the transition state when the phosphoryl donor is PPi" evidence="6">
    <location>
        <position position="140"/>
    </location>
</feature>
<dbReference type="AlphaFoldDB" id="A0AAE3DXM6"/>
<comment type="activity regulation">
    <text evidence="6">Non-allosteric.</text>
</comment>
<evidence type="ECO:0000313" key="8">
    <source>
        <dbReference type="EMBL" id="MCC2209715.1"/>
    </source>
</evidence>
<feature type="binding site" evidence="6">
    <location>
        <position position="12"/>
    </location>
    <ligand>
        <name>diphosphate</name>
        <dbReference type="ChEBI" id="CHEBI:33019"/>
    </ligand>
</feature>
<comment type="subunit">
    <text evidence="6">Homodimer.</text>
</comment>
<organism evidence="8 9">
    <name type="scientific">Hominilimicola fabiformis</name>
    <dbReference type="NCBI Taxonomy" id="2885356"/>
    <lineage>
        <taxon>Bacteria</taxon>
        <taxon>Bacillati</taxon>
        <taxon>Bacillota</taxon>
        <taxon>Clostridia</taxon>
        <taxon>Eubacteriales</taxon>
        <taxon>Oscillospiraceae</taxon>
        <taxon>Hominilimicola</taxon>
    </lineage>
</organism>
<dbReference type="SUPFAM" id="SSF53784">
    <property type="entry name" value="Phosphofructokinase"/>
    <property type="match status" value="1"/>
</dbReference>
<feature type="binding site" evidence="6">
    <location>
        <position position="244"/>
    </location>
    <ligand>
        <name>substrate</name>
    </ligand>
</feature>
<feature type="binding site" evidence="6">
    <location>
        <begin position="141"/>
        <end position="143"/>
    </location>
    <ligand>
        <name>substrate</name>
    </ligand>
</feature>
<dbReference type="Gene3D" id="3.40.50.450">
    <property type="match status" value="1"/>
</dbReference>
<dbReference type="EMBL" id="JAJEQM010000003">
    <property type="protein sequence ID" value="MCC2209715.1"/>
    <property type="molecule type" value="Genomic_DNA"/>
</dbReference>
<sequence length="407" mass="44790">MNGNVIVGQSGGPTSVINSSLVGVFQGAKRAGCGKIYGMRNGLEGLLQERYVELNDCIKNDLDIEILKRTPSSFLGTCRYKLPHYEKDSAVYEKLFAILKKLDIKHFFYIGGNDSMDTIKKLAEYASKINSDITFMGVPKTIDNDLDKTDHTPGYGSAAKYVASAMKEIILDTDTYTTDSITIVEIMGRNAGWLTASAALARTEDCTGPDLIYLPETPFSYDKFVSDILEVKKHKSSAIIALSEGIRNADGQYICETQKGDMKLDVFGHKMLGETALFLSDMVGKDTGMKSRGIVFSTLQRCASHIVSRRDITEAYDAGATAVAAALAGETGKMVIFKRISNDPYKVFTETHDIGDIANVEKTVPKEWITQNGTYVSQEFIDYARPLIIGELTPFMVDGLPRHLTIE</sequence>
<keyword evidence="3 6" id="KW-0479">Metal-binding</keyword>
<protein>
    <recommendedName>
        <fullName evidence="6">Pyrophosphate--fructose 6-phosphate 1-phosphotransferase</fullName>
        <ecNumber evidence="6">2.7.1.90</ecNumber>
    </recommendedName>
    <alternativeName>
        <fullName evidence="6">6-phosphofructokinase, pyrophosphate dependent</fullName>
    </alternativeName>
    <alternativeName>
        <fullName evidence="6">PPi-dependent phosphofructokinase</fullName>
        <shortName evidence="6">PPi-PFK</shortName>
    </alternativeName>
    <alternativeName>
        <fullName evidence="6">Pyrophosphate-dependent 6-phosphofructose-1-kinase</fullName>
    </alternativeName>
</protein>
<comment type="function">
    <text evidence="6">Catalyzes the phosphorylation of D-fructose 6-phosphate, the first committing step of glycolysis. Uses inorganic phosphate (PPi) as phosphoryl donor instead of ATP like common ATP-dependent phosphofructokinases (ATP-PFKs), which renders the reaction reversible, and can thus function both in glycolysis and gluconeogenesis. Consistently, PPi-PFK can replace the enzymes of both the forward (ATP-PFK) and reverse (fructose-bisphosphatase (FBPase)) reactions.</text>
</comment>
<evidence type="ECO:0000256" key="1">
    <source>
        <dbReference type="ARBA" id="ARBA00001946"/>
    </source>
</evidence>
<comment type="caution">
    <text evidence="8">The sequence shown here is derived from an EMBL/GenBank/DDBJ whole genome shotgun (WGS) entry which is preliminary data.</text>
</comment>
<accession>A0AAE3DXM6</accession>
<dbReference type="GO" id="GO:0006002">
    <property type="term" value="P:fructose 6-phosphate metabolic process"/>
    <property type="evidence" value="ECO:0007669"/>
    <property type="project" value="InterPro"/>
</dbReference>
<dbReference type="GO" id="GO:0003872">
    <property type="term" value="F:6-phosphofructokinase activity"/>
    <property type="evidence" value="ECO:0007669"/>
    <property type="project" value="UniProtKB-UniRule"/>
</dbReference>
<evidence type="ECO:0000256" key="5">
    <source>
        <dbReference type="ARBA" id="ARBA00022842"/>
    </source>
</evidence>
<dbReference type="PIRSF" id="PIRSF036483">
    <property type="entry name" value="PFK_XF0274"/>
    <property type="match status" value="1"/>
</dbReference>
<dbReference type="EC" id="2.7.1.90" evidence="6"/>
<dbReference type="InterPro" id="IPR000023">
    <property type="entry name" value="Phosphofructokinase_dom"/>
</dbReference>
<dbReference type="GO" id="GO:0005737">
    <property type="term" value="C:cytoplasm"/>
    <property type="evidence" value="ECO:0007669"/>
    <property type="project" value="UniProtKB-SubCell"/>
</dbReference>
<feature type="binding site" evidence="6">
    <location>
        <position position="113"/>
    </location>
    <ligand>
        <name>Mg(2+)</name>
        <dbReference type="ChEBI" id="CHEBI:18420"/>
        <note>catalytic</note>
    </ligand>
</feature>
<evidence type="ECO:0000259" key="7">
    <source>
        <dbReference type="Pfam" id="PF00365"/>
    </source>
</evidence>
<comment type="subcellular location">
    <subcellularLocation>
        <location evidence="6">Cytoplasm</location>
    </subcellularLocation>
</comment>
<evidence type="ECO:0000256" key="2">
    <source>
        <dbReference type="ARBA" id="ARBA00022679"/>
    </source>
</evidence>
<dbReference type="InterPro" id="IPR011404">
    <property type="entry name" value="PPi-PFK"/>
</dbReference>
<dbReference type="InterPro" id="IPR050929">
    <property type="entry name" value="PFKA"/>
</dbReference>
<name>A0AAE3DXM6_9FIRM</name>
<feature type="active site" description="Proton acceptor" evidence="6">
    <location>
        <position position="143"/>
    </location>
</feature>
<evidence type="ECO:0000256" key="4">
    <source>
        <dbReference type="ARBA" id="ARBA00022777"/>
    </source>
</evidence>
<comment type="cofactor">
    <cofactor evidence="1 6">
        <name>Mg(2+)</name>
        <dbReference type="ChEBI" id="CHEBI:18420"/>
    </cofactor>
</comment>
<keyword evidence="9" id="KW-1185">Reference proteome</keyword>
<feature type="site" description="Important for catalytic activity and substrate specificity; stabilizes the transition state when the phosphoryl donor is PPi; prevents ATP from binding by mimicking the alpha-phosphate group of ATP" evidence="6">
    <location>
        <position position="114"/>
    </location>
</feature>
<keyword evidence="2 6" id="KW-0808">Transferase</keyword>
<feature type="domain" description="Phosphofructokinase" evidence="7">
    <location>
        <begin position="5"/>
        <end position="303"/>
    </location>
</feature>
<keyword evidence="4 6" id="KW-0418">Kinase</keyword>
<comment type="caution">
    <text evidence="6">Lacks conserved residue(s) required for the propagation of feature annotation.</text>
</comment>
<dbReference type="PANTHER" id="PTHR45770">
    <property type="entry name" value="ATP-DEPENDENT 6-PHOSPHOFRUCTOKINASE 1"/>
    <property type="match status" value="1"/>
</dbReference>
<dbReference type="NCBIfam" id="NF010675">
    <property type="entry name" value="PRK14072.1"/>
    <property type="match status" value="1"/>
</dbReference>
<comment type="pathway">
    <text evidence="6">Carbohydrate degradation; glycolysis; D-glyceraldehyde 3-phosphate and glycerone phosphate from D-glucose: step 3/4.</text>
</comment>
<dbReference type="Pfam" id="PF00365">
    <property type="entry name" value="PFK"/>
    <property type="match status" value="1"/>
</dbReference>
<keyword evidence="6" id="KW-0324">Glycolysis</keyword>
<evidence type="ECO:0000313" key="9">
    <source>
        <dbReference type="Proteomes" id="UP001198242"/>
    </source>
</evidence>
<dbReference type="PRINTS" id="PR00476">
    <property type="entry name" value="PHFRCTKINASE"/>
</dbReference>
<gene>
    <name evidence="6" type="primary">pfp</name>
    <name evidence="8" type="ORF">LKE05_02760</name>
</gene>
<evidence type="ECO:0000256" key="6">
    <source>
        <dbReference type="HAMAP-Rule" id="MF_01978"/>
    </source>
</evidence>
<dbReference type="GO" id="GO:0046872">
    <property type="term" value="F:metal ion binding"/>
    <property type="evidence" value="ECO:0007669"/>
    <property type="project" value="UniProtKB-KW"/>
</dbReference>
<comment type="catalytic activity">
    <reaction evidence="6">
        <text>beta-D-fructose 6-phosphate + diphosphate = beta-D-fructose 1,6-bisphosphate + phosphate + H(+)</text>
        <dbReference type="Rhea" id="RHEA:13613"/>
        <dbReference type="ChEBI" id="CHEBI:15378"/>
        <dbReference type="ChEBI" id="CHEBI:32966"/>
        <dbReference type="ChEBI" id="CHEBI:33019"/>
        <dbReference type="ChEBI" id="CHEBI:43474"/>
        <dbReference type="ChEBI" id="CHEBI:57634"/>
        <dbReference type="EC" id="2.7.1.90"/>
    </reaction>
</comment>
<dbReference type="Proteomes" id="UP001198242">
    <property type="component" value="Unassembled WGS sequence"/>
</dbReference>
<comment type="similarity">
    <text evidence="6">Belongs to the phosphofructokinase type A (PFKA) family. PPi-dependent PFK group II subfamily. Clade 'B2' sub-subfamily.</text>
</comment>